<accession>A0A2P8CHI5</accession>
<protein>
    <submittedName>
        <fullName evidence="3">Uncharacterized protein</fullName>
    </submittedName>
</protein>
<dbReference type="EMBL" id="BLAU01000001">
    <property type="protein sequence ID" value="GET20617.1"/>
    <property type="molecule type" value="Genomic_DNA"/>
</dbReference>
<evidence type="ECO:0000313" key="2">
    <source>
        <dbReference type="EMBL" id="GET20617.1"/>
    </source>
</evidence>
<reference evidence="2 5" key="2">
    <citation type="submission" date="2019-10" db="EMBL/GenBank/DDBJ databases">
        <title>Prolixibacter strains distinguished by the presence of nitrate reductase genes were adept at nitrate-dependent anaerobic corrosion of metallic iron and carbon steel.</title>
        <authorList>
            <person name="Iino T."/>
            <person name="Shono N."/>
            <person name="Ito K."/>
            <person name="Nakamura R."/>
            <person name="Sueoka K."/>
            <person name="Harayama S."/>
            <person name="Ohkuma M."/>
        </authorList>
    </citation>
    <scope>NUCLEOTIDE SEQUENCE [LARGE SCALE GENOMIC DNA]</scope>
    <source>
        <strain evidence="2 5">MIC1-1</strain>
    </source>
</reference>
<keyword evidence="1" id="KW-0732">Signal</keyword>
<dbReference type="RefSeq" id="WP_106541041.1">
    <property type="nucleotide sequence ID" value="NZ_BLAU01000001.1"/>
</dbReference>
<organism evidence="3 4">
    <name type="scientific">Prolixibacter denitrificans</name>
    <dbReference type="NCBI Taxonomy" id="1541063"/>
    <lineage>
        <taxon>Bacteria</taxon>
        <taxon>Pseudomonadati</taxon>
        <taxon>Bacteroidota</taxon>
        <taxon>Bacteroidia</taxon>
        <taxon>Marinilabiliales</taxon>
        <taxon>Prolixibacteraceae</taxon>
        <taxon>Prolixibacter</taxon>
    </lineage>
</organism>
<evidence type="ECO:0000256" key="1">
    <source>
        <dbReference type="SAM" id="SignalP"/>
    </source>
</evidence>
<reference evidence="3 4" key="1">
    <citation type="submission" date="2018-03" db="EMBL/GenBank/DDBJ databases">
        <title>Genomic Encyclopedia of Archaeal and Bacterial Type Strains, Phase II (KMG-II): from individual species to whole genera.</title>
        <authorList>
            <person name="Goeker M."/>
        </authorList>
    </citation>
    <scope>NUCLEOTIDE SEQUENCE [LARGE SCALE GENOMIC DNA]</scope>
    <source>
        <strain evidence="3 4">DSM 27267</strain>
    </source>
</reference>
<proteinExistence type="predicted"/>
<keyword evidence="5" id="KW-1185">Reference proteome</keyword>
<dbReference type="EMBL" id="PYGC01000002">
    <property type="protein sequence ID" value="PSK84443.1"/>
    <property type="molecule type" value="Genomic_DNA"/>
</dbReference>
<evidence type="ECO:0000313" key="5">
    <source>
        <dbReference type="Proteomes" id="UP000396862"/>
    </source>
</evidence>
<dbReference type="Proteomes" id="UP000396862">
    <property type="component" value="Unassembled WGS sequence"/>
</dbReference>
<sequence length="499" mass="53764">MLKSKLTLLLFLLVISISQAQERPGFLYQTQLTDENNQPVINQNIDCQIELTQGENSSTPIYSESQNLTTSPTGMLELVVGNGTDASGSLNDIDWTQGTVFIQISIDMKDGNGYRVFKKEPIHAVPFALAAGNSNPGWKLQSNQLSYTAGNVGIGTDKPEEALDFGVNKAVRFKTTLTRLNESAMIKLKWKSDSAKPAIMWVDKNDNPRAALYTYRLGINGEPDSVFCIATSDSKGNLIPRFNIPWGYNKVELSTTNSEFKVSGSKKFIVGTSGSPGQTAFYGDVYIGAGKKLGIGDKDWENTGVEEYAEMEIYQESKNAQLLLNQATGSAPAAILLKKGDNTWKIENNDNLHIFYNDQDVITMAQNGNLGIGIVAPTEKVDVAGNVKVSVGNSFISGTRGTASYMTLSGSCPAGDLVGLNPATGELRDYQAGDEFIGVATENAAFIANHQNSTGDILVGTHGQFTVNSGAIQIDGHKALTPDGKLIGYILSNGNLFIR</sequence>
<feature type="chain" id="PRO_5015126359" evidence="1">
    <location>
        <begin position="21"/>
        <end position="499"/>
    </location>
</feature>
<dbReference type="AlphaFoldDB" id="A0A2P8CHI5"/>
<evidence type="ECO:0000313" key="4">
    <source>
        <dbReference type="Proteomes" id="UP000240621"/>
    </source>
</evidence>
<gene>
    <name evidence="3" type="ORF">CLV93_102229</name>
    <name evidence="2" type="ORF">JCM18694_08630</name>
</gene>
<dbReference type="Proteomes" id="UP000240621">
    <property type="component" value="Unassembled WGS sequence"/>
</dbReference>
<name>A0A2P8CHI5_9BACT</name>
<dbReference type="OrthoDB" id="9765957at2"/>
<evidence type="ECO:0000313" key="3">
    <source>
        <dbReference type="EMBL" id="PSK84443.1"/>
    </source>
</evidence>
<feature type="signal peptide" evidence="1">
    <location>
        <begin position="1"/>
        <end position="20"/>
    </location>
</feature>
<comment type="caution">
    <text evidence="3">The sequence shown here is derived from an EMBL/GenBank/DDBJ whole genome shotgun (WGS) entry which is preliminary data.</text>
</comment>